<protein>
    <recommendedName>
        <fullName evidence="3">Isochorismatase-like domain-containing protein</fullName>
    </recommendedName>
</protein>
<comment type="caution">
    <text evidence="4">The sequence shown here is derived from an EMBL/GenBank/DDBJ whole genome shotgun (WGS) entry which is preliminary data.</text>
</comment>
<dbReference type="InterPro" id="IPR000868">
    <property type="entry name" value="Isochorismatase-like_dom"/>
</dbReference>
<keyword evidence="2" id="KW-0378">Hydrolase</keyword>
<dbReference type="GO" id="GO:0016787">
    <property type="term" value="F:hydrolase activity"/>
    <property type="evidence" value="ECO:0007669"/>
    <property type="project" value="UniProtKB-KW"/>
</dbReference>
<name>A0A7C8MQT2_9PEZI</name>
<evidence type="ECO:0000259" key="3">
    <source>
        <dbReference type="Pfam" id="PF00857"/>
    </source>
</evidence>
<dbReference type="AlphaFoldDB" id="A0A7C8MQT2"/>
<reference evidence="4 5" key="1">
    <citation type="submission" date="2019-12" db="EMBL/GenBank/DDBJ databases">
        <title>Draft genome sequence of the ascomycete Xylaria multiplex DSM 110363.</title>
        <authorList>
            <person name="Buettner E."/>
            <person name="Kellner H."/>
        </authorList>
    </citation>
    <scope>NUCLEOTIDE SEQUENCE [LARGE SCALE GENOMIC DNA]</scope>
    <source>
        <strain evidence="4 5">DSM 110363</strain>
    </source>
</reference>
<dbReference type="InterPro" id="IPR050272">
    <property type="entry name" value="Isochorismatase-like_hydrls"/>
</dbReference>
<organism evidence="4 5">
    <name type="scientific">Xylaria multiplex</name>
    <dbReference type="NCBI Taxonomy" id="323545"/>
    <lineage>
        <taxon>Eukaryota</taxon>
        <taxon>Fungi</taxon>
        <taxon>Dikarya</taxon>
        <taxon>Ascomycota</taxon>
        <taxon>Pezizomycotina</taxon>
        <taxon>Sordariomycetes</taxon>
        <taxon>Xylariomycetidae</taxon>
        <taxon>Xylariales</taxon>
        <taxon>Xylariaceae</taxon>
        <taxon>Xylaria</taxon>
    </lineage>
</organism>
<dbReference type="Gene3D" id="3.40.50.850">
    <property type="entry name" value="Isochorismatase-like"/>
    <property type="match status" value="1"/>
</dbReference>
<dbReference type="EMBL" id="WUBL01000056">
    <property type="protein sequence ID" value="KAF2968168.1"/>
    <property type="molecule type" value="Genomic_DNA"/>
</dbReference>
<evidence type="ECO:0000313" key="5">
    <source>
        <dbReference type="Proteomes" id="UP000481858"/>
    </source>
</evidence>
<feature type="domain" description="Isochorismatase-like" evidence="3">
    <location>
        <begin position="4"/>
        <end position="182"/>
    </location>
</feature>
<dbReference type="SUPFAM" id="SSF52499">
    <property type="entry name" value="Isochorismatase-like hydrolases"/>
    <property type="match status" value="1"/>
</dbReference>
<accession>A0A7C8MQT2</accession>
<evidence type="ECO:0000256" key="1">
    <source>
        <dbReference type="ARBA" id="ARBA00006336"/>
    </source>
</evidence>
<dbReference type="InParanoid" id="A0A7C8MQT2"/>
<evidence type="ECO:0000256" key="2">
    <source>
        <dbReference type="ARBA" id="ARBA00022801"/>
    </source>
</evidence>
<dbReference type="Pfam" id="PF00857">
    <property type="entry name" value="Isochorismatase"/>
    <property type="match status" value="1"/>
</dbReference>
<dbReference type="OrthoDB" id="1739143at2759"/>
<dbReference type="CDD" id="cd00431">
    <property type="entry name" value="cysteine_hydrolases"/>
    <property type="match status" value="1"/>
</dbReference>
<dbReference type="PANTHER" id="PTHR43540">
    <property type="entry name" value="PEROXYUREIDOACRYLATE/UREIDOACRYLATE AMIDOHYDROLASE-RELATED"/>
    <property type="match status" value="1"/>
</dbReference>
<dbReference type="Proteomes" id="UP000481858">
    <property type="component" value="Unassembled WGS sequence"/>
</dbReference>
<dbReference type="PANTHER" id="PTHR43540:SF1">
    <property type="entry name" value="ISOCHORISMATASE HYDROLASE"/>
    <property type="match status" value="1"/>
</dbReference>
<keyword evidence="5" id="KW-1185">Reference proteome</keyword>
<gene>
    <name evidence="4" type="ORF">GQX73_g5452</name>
</gene>
<comment type="similarity">
    <text evidence="1">Belongs to the isochorismatase family.</text>
</comment>
<proteinExistence type="inferred from homology"/>
<evidence type="ECO:0000313" key="4">
    <source>
        <dbReference type="EMBL" id="KAF2968168.1"/>
    </source>
</evidence>
<dbReference type="InterPro" id="IPR036380">
    <property type="entry name" value="Isochorismatase-like_sf"/>
</dbReference>
<sequence>MAKTAFILLDIQTGIVEMLKGVVDTDQYLAKVSSTLAAARKAGVLVVQVTTGFRPSYADASPRNAMAVRVRASGMFKDTDASVQLHPAIAEAAADDIHIRKRRVSALYGTDLDVVLRSSGIERIVVAGVATSGAVLSTVRQAFDMDYEITVLADLCADLEAGVHKALLGKVLSKQASVVNAEEWVALLRS</sequence>